<evidence type="ECO:0000313" key="3">
    <source>
        <dbReference type="EMBL" id="XAO74902.1"/>
    </source>
</evidence>
<name>A0AAU6WSS0_9FLAO</name>
<dbReference type="Proteomes" id="UP001463665">
    <property type="component" value="Chromosome"/>
</dbReference>
<proteinExistence type="predicted"/>
<dbReference type="AlphaFoldDB" id="A0AAU6WSS0"/>
<keyword evidence="1" id="KW-0812">Transmembrane</keyword>
<dbReference type="EMBL" id="CP154834">
    <property type="protein sequence ID" value="XAO74902.1"/>
    <property type="molecule type" value="Genomic_DNA"/>
</dbReference>
<keyword evidence="1" id="KW-1133">Transmembrane helix</keyword>
<dbReference type="Pfam" id="PF13239">
    <property type="entry name" value="2TM"/>
    <property type="match status" value="1"/>
</dbReference>
<evidence type="ECO:0000256" key="1">
    <source>
        <dbReference type="SAM" id="Phobius"/>
    </source>
</evidence>
<feature type="transmembrane region" description="Helical" evidence="1">
    <location>
        <begin position="24"/>
        <end position="43"/>
    </location>
</feature>
<sequence length="101" mass="12271">MEPISKDDIRYKEAEKQVKRIKQFYVFLFIYLAVNIFILILNYRELKPGETIWHLKYFSLPLFWGIAVVIQAMRAFIPGFMLGNKWEDRKIRELMEKEKQP</sequence>
<feature type="domain" description="2TM" evidence="2">
    <location>
        <begin position="12"/>
        <end position="96"/>
    </location>
</feature>
<accession>A0AAU6WSS0</accession>
<dbReference type="RefSeq" id="WP_294203164.1">
    <property type="nucleotide sequence ID" value="NZ_CP154834.1"/>
</dbReference>
<feature type="transmembrane region" description="Helical" evidence="1">
    <location>
        <begin position="63"/>
        <end position="82"/>
    </location>
</feature>
<dbReference type="InterPro" id="IPR025698">
    <property type="entry name" value="2TM_dom"/>
</dbReference>
<organism evidence="3 4">
    <name type="scientific">Chryseobacterium endophyticum</name>
    <dbReference type="NCBI Taxonomy" id="1854762"/>
    <lineage>
        <taxon>Bacteria</taxon>
        <taxon>Pseudomonadati</taxon>
        <taxon>Bacteroidota</taxon>
        <taxon>Flavobacteriia</taxon>
        <taxon>Flavobacteriales</taxon>
        <taxon>Weeksellaceae</taxon>
        <taxon>Chryseobacterium group</taxon>
        <taxon>Chryseobacterium</taxon>
    </lineage>
</organism>
<reference evidence="3 4" key="1">
    <citation type="submission" date="2024-04" db="EMBL/GenBank/DDBJ databases">
        <title>Genome sequencing and assembly of rice foliar adapted Chryseobacterium endophyticum OsEnb-ALM-A6.</title>
        <authorList>
            <person name="Kumar S."/>
            <person name="Javed M."/>
            <person name="Chouhan V."/>
            <person name="Charishma K."/>
            <person name="Patel A."/>
            <person name="Kumar M."/>
            <person name="Sahu K.P."/>
            <person name="Kumar A."/>
        </authorList>
    </citation>
    <scope>NUCLEOTIDE SEQUENCE [LARGE SCALE GENOMIC DNA]</scope>
    <source>
        <strain evidence="3 4">OsEnb-ALM-A6</strain>
    </source>
</reference>
<gene>
    <name evidence="3" type="ORF">AAFP95_02390</name>
</gene>
<keyword evidence="1" id="KW-0472">Membrane</keyword>
<evidence type="ECO:0000313" key="4">
    <source>
        <dbReference type="Proteomes" id="UP001463665"/>
    </source>
</evidence>
<keyword evidence="4" id="KW-1185">Reference proteome</keyword>
<evidence type="ECO:0000259" key="2">
    <source>
        <dbReference type="Pfam" id="PF13239"/>
    </source>
</evidence>
<protein>
    <submittedName>
        <fullName evidence="3">2TM domain-containing protein</fullName>
    </submittedName>
</protein>